<keyword evidence="2" id="KW-0472">Membrane</keyword>
<keyword evidence="2" id="KW-0812">Transmembrane</keyword>
<evidence type="ECO:0000256" key="2">
    <source>
        <dbReference type="SAM" id="Phobius"/>
    </source>
</evidence>
<evidence type="ECO:0000256" key="1">
    <source>
        <dbReference type="SAM" id="MobiDB-lite"/>
    </source>
</evidence>
<dbReference type="GeneID" id="11530742"/>
<reference evidence="3 4" key="1">
    <citation type="journal article" date="2011" name="Proc. Natl. Acad. Sci. U.S.A.">
        <title>Evolutionary erosion of yeast sex chromosomes by mating-type switching accidents.</title>
        <authorList>
            <person name="Gordon J.L."/>
            <person name="Armisen D."/>
            <person name="Proux-Wera E."/>
            <person name="Oheigeartaigh S.S."/>
            <person name="Byrne K.P."/>
            <person name="Wolfe K.H."/>
        </authorList>
    </citation>
    <scope>NUCLEOTIDE SEQUENCE [LARGE SCALE GENOMIC DNA]</scope>
    <source>
        <strain evidence="4">ATCC 24235 / CBS 4417 / NBRC 1672 / NRRL Y-8282 / UCD 70-5</strain>
    </source>
</reference>
<sequence>MNQNKPNQQHILQSQSRINRINELYKNKTASKTQDSKVNASKQSAVKNPFVSTPVSNDEPYESSESDMDELQYTPKLKSRYNVRTNNASPSPTEKDSLLFKVKATSKPRVRKTSSTKVILGDPLPLPYDTHRITNNKGDVTTVDGKRKLMESKWRNLMVNSKENVRSKFNEQRSFSEGGKKPKENQRISSVRFMPVANEHTTLLELKNKLIANGHKLDSIIQALNSQEKKQHLEHTKNIKPSKYDYKEIVNSLLWAICIIILTICNLYVYKYL</sequence>
<dbReference type="HOGENOM" id="CLU_858446_0_0_1"/>
<name>G8C1V5_TETPH</name>
<dbReference type="OrthoDB" id="4053921at2759"/>
<evidence type="ECO:0000313" key="4">
    <source>
        <dbReference type="Proteomes" id="UP000005666"/>
    </source>
</evidence>
<feature type="region of interest" description="Disordered" evidence="1">
    <location>
        <begin position="168"/>
        <end position="187"/>
    </location>
</feature>
<proteinExistence type="predicted"/>
<dbReference type="STRING" id="1071381.G8C1V5"/>
<feature type="compositionally biased region" description="Acidic residues" evidence="1">
    <location>
        <begin position="59"/>
        <end position="70"/>
    </location>
</feature>
<dbReference type="KEGG" id="tpf:TPHA_0O01660"/>
<organism evidence="3 4">
    <name type="scientific">Tetrapisispora phaffii (strain ATCC 24235 / CBS 4417 / NBRC 1672 / NRRL Y-8282 / UCD 70-5)</name>
    <name type="common">Yeast</name>
    <name type="synonym">Fabospora phaffii</name>
    <dbReference type="NCBI Taxonomy" id="1071381"/>
    <lineage>
        <taxon>Eukaryota</taxon>
        <taxon>Fungi</taxon>
        <taxon>Dikarya</taxon>
        <taxon>Ascomycota</taxon>
        <taxon>Saccharomycotina</taxon>
        <taxon>Saccharomycetes</taxon>
        <taxon>Saccharomycetales</taxon>
        <taxon>Saccharomycetaceae</taxon>
        <taxon>Tetrapisispora</taxon>
    </lineage>
</organism>
<dbReference type="AlphaFoldDB" id="G8C1V5"/>
<feature type="region of interest" description="Disordered" evidence="1">
    <location>
        <begin position="27"/>
        <end position="72"/>
    </location>
</feature>
<dbReference type="RefSeq" id="XP_003688567.1">
    <property type="nucleotide sequence ID" value="XM_003688519.1"/>
</dbReference>
<dbReference type="eggNOG" id="ENOG502S30N">
    <property type="taxonomic scope" value="Eukaryota"/>
</dbReference>
<dbReference type="OMA" id="LIESKWH"/>
<feature type="transmembrane region" description="Helical" evidence="2">
    <location>
        <begin position="249"/>
        <end position="270"/>
    </location>
</feature>
<protein>
    <submittedName>
        <fullName evidence="3">Uncharacterized protein</fullName>
    </submittedName>
</protein>
<evidence type="ECO:0000313" key="3">
    <source>
        <dbReference type="EMBL" id="CCE66133.1"/>
    </source>
</evidence>
<keyword evidence="2" id="KW-1133">Transmembrane helix</keyword>
<feature type="compositionally biased region" description="Polar residues" evidence="1">
    <location>
        <begin position="28"/>
        <end position="56"/>
    </location>
</feature>
<accession>G8C1V5</accession>
<gene>
    <name evidence="3" type="primary">TPHA0O01660</name>
    <name evidence="3" type="ordered locus">TPHA_0O01660</name>
</gene>
<dbReference type="Proteomes" id="UP000005666">
    <property type="component" value="Chromosome 15"/>
</dbReference>
<keyword evidence="4" id="KW-1185">Reference proteome</keyword>
<dbReference type="EMBL" id="HE612870">
    <property type="protein sequence ID" value="CCE66133.1"/>
    <property type="molecule type" value="Genomic_DNA"/>
</dbReference>